<name>A0ABV5HLP4_9VIBR</name>
<proteinExistence type="predicted"/>
<protein>
    <submittedName>
        <fullName evidence="2">Uncharacterized protein</fullName>
    </submittedName>
</protein>
<keyword evidence="3" id="KW-1185">Reference proteome</keyword>
<accession>A0ABV5HLP4</accession>
<dbReference type="RefSeq" id="WP_390191455.1">
    <property type="nucleotide sequence ID" value="NZ_JBHMEP010000001.1"/>
</dbReference>
<dbReference type="EMBL" id="JBHMEP010000001">
    <property type="protein sequence ID" value="MFB9135139.1"/>
    <property type="molecule type" value="Genomic_DNA"/>
</dbReference>
<feature type="region of interest" description="Disordered" evidence="1">
    <location>
        <begin position="69"/>
        <end position="89"/>
    </location>
</feature>
<feature type="compositionally biased region" description="Polar residues" evidence="1">
    <location>
        <begin position="69"/>
        <end position="82"/>
    </location>
</feature>
<organism evidence="2 3">
    <name type="scientific">Vibrio olivae</name>
    <dbReference type="NCBI Taxonomy" id="1243002"/>
    <lineage>
        <taxon>Bacteria</taxon>
        <taxon>Pseudomonadati</taxon>
        <taxon>Pseudomonadota</taxon>
        <taxon>Gammaproteobacteria</taxon>
        <taxon>Vibrionales</taxon>
        <taxon>Vibrionaceae</taxon>
        <taxon>Vibrio</taxon>
    </lineage>
</organism>
<dbReference type="Proteomes" id="UP001589645">
    <property type="component" value="Unassembled WGS sequence"/>
</dbReference>
<dbReference type="PROSITE" id="PS51257">
    <property type="entry name" value="PROKAR_LIPOPROTEIN"/>
    <property type="match status" value="1"/>
</dbReference>
<evidence type="ECO:0000313" key="3">
    <source>
        <dbReference type="Proteomes" id="UP001589645"/>
    </source>
</evidence>
<evidence type="ECO:0000256" key="1">
    <source>
        <dbReference type="SAM" id="MobiDB-lite"/>
    </source>
</evidence>
<reference evidence="2 3" key="1">
    <citation type="submission" date="2024-09" db="EMBL/GenBank/DDBJ databases">
        <authorList>
            <person name="Sun Q."/>
            <person name="Mori K."/>
        </authorList>
    </citation>
    <scope>NUCLEOTIDE SEQUENCE [LARGE SCALE GENOMIC DNA]</scope>
    <source>
        <strain evidence="2 3">CECT 8064</strain>
    </source>
</reference>
<comment type="caution">
    <text evidence="2">The sequence shown here is derived from an EMBL/GenBank/DDBJ whole genome shotgun (WGS) entry which is preliminary data.</text>
</comment>
<gene>
    <name evidence="2" type="ORF">ACFFUV_09205</name>
</gene>
<sequence>MMKKRFQLVSLTFVSSMIVGCSSEPLPLGQHVVVVKELQTFNPKASQDNLGYIPSGSGERMESAYQVYTGKQSEDLSSSDSQFIEGFSD</sequence>
<evidence type="ECO:0000313" key="2">
    <source>
        <dbReference type="EMBL" id="MFB9135139.1"/>
    </source>
</evidence>